<feature type="region of interest" description="Disordered" evidence="2">
    <location>
        <begin position="58"/>
        <end position="86"/>
    </location>
</feature>
<organism evidence="4 5">
    <name type="scientific">Promicromonospora umidemergens</name>
    <dbReference type="NCBI Taxonomy" id="629679"/>
    <lineage>
        <taxon>Bacteria</taxon>
        <taxon>Bacillati</taxon>
        <taxon>Actinomycetota</taxon>
        <taxon>Actinomycetes</taxon>
        <taxon>Micrococcales</taxon>
        <taxon>Promicromonosporaceae</taxon>
        <taxon>Promicromonospora</taxon>
    </lineage>
</organism>
<name>A0ABP8XIS2_9MICO</name>
<dbReference type="SUPFAM" id="SSF63817">
    <property type="entry name" value="Sortase"/>
    <property type="match status" value="1"/>
</dbReference>
<evidence type="ECO:0000256" key="1">
    <source>
        <dbReference type="ARBA" id="ARBA00022801"/>
    </source>
</evidence>
<comment type="caution">
    <text evidence="4">The sequence shown here is derived from an EMBL/GenBank/DDBJ whole genome shotgun (WGS) entry which is preliminary data.</text>
</comment>
<feature type="chain" id="PRO_5045549424" description="Sortase family protein" evidence="3">
    <location>
        <begin position="38"/>
        <end position="220"/>
    </location>
</feature>
<dbReference type="RefSeq" id="WP_253874849.1">
    <property type="nucleotide sequence ID" value="NZ_BAABHM010000015.1"/>
</dbReference>
<dbReference type="CDD" id="cd05829">
    <property type="entry name" value="Sortase_F"/>
    <property type="match status" value="1"/>
</dbReference>
<gene>
    <name evidence="4" type="ORF">GCM10023198_34550</name>
</gene>
<dbReference type="InterPro" id="IPR005754">
    <property type="entry name" value="Sortase"/>
</dbReference>
<dbReference type="Gene3D" id="2.40.260.10">
    <property type="entry name" value="Sortase"/>
    <property type="match status" value="1"/>
</dbReference>
<evidence type="ECO:0000256" key="3">
    <source>
        <dbReference type="SAM" id="SignalP"/>
    </source>
</evidence>
<dbReference type="PROSITE" id="PS51257">
    <property type="entry name" value="PROKAR_LIPOPROTEIN"/>
    <property type="match status" value="1"/>
</dbReference>
<protein>
    <recommendedName>
        <fullName evidence="6">Sortase family protein</fullName>
    </recommendedName>
</protein>
<dbReference type="Proteomes" id="UP001500843">
    <property type="component" value="Unassembled WGS sequence"/>
</dbReference>
<dbReference type="InterPro" id="IPR023365">
    <property type="entry name" value="Sortase_dom-sf"/>
</dbReference>
<evidence type="ECO:0000313" key="5">
    <source>
        <dbReference type="Proteomes" id="UP001500843"/>
    </source>
</evidence>
<sequence length="220" mass="22962">MTGRTASHRPHRLLRRPATVAALVLALLLGGCATTSGEEPEPGTSGNSSTALEDSFAAGGLQDPSEQDTSGSDPEAPERIHIPSIGVDSGFESLGIGEGGRLDAPVDYDLAGWYEDGVVPGEVGPAIIAGHVDSRTAPGIFVRLEDLDPGEDVVITMTDGTRLTFEVTGATRSPKTAFPTAEVYSNVPTPDLRLVTCTGRFDASSGHYVDNLVVFATLRD</sequence>
<dbReference type="EMBL" id="BAABHM010000015">
    <property type="protein sequence ID" value="GAA4708892.1"/>
    <property type="molecule type" value="Genomic_DNA"/>
</dbReference>
<reference evidence="5" key="1">
    <citation type="journal article" date="2019" name="Int. J. Syst. Evol. Microbiol.">
        <title>The Global Catalogue of Microorganisms (GCM) 10K type strain sequencing project: providing services to taxonomists for standard genome sequencing and annotation.</title>
        <authorList>
            <consortium name="The Broad Institute Genomics Platform"/>
            <consortium name="The Broad Institute Genome Sequencing Center for Infectious Disease"/>
            <person name="Wu L."/>
            <person name="Ma J."/>
        </authorList>
    </citation>
    <scope>NUCLEOTIDE SEQUENCE [LARGE SCALE GENOMIC DNA]</scope>
    <source>
        <strain evidence="5">JCM 17975</strain>
    </source>
</reference>
<dbReference type="InterPro" id="IPR042001">
    <property type="entry name" value="Sortase_F"/>
</dbReference>
<accession>A0ABP8XIS2</accession>
<feature type="signal peptide" evidence="3">
    <location>
        <begin position="1"/>
        <end position="37"/>
    </location>
</feature>
<evidence type="ECO:0008006" key="6">
    <source>
        <dbReference type="Google" id="ProtNLM"/>
    </source>
</evidence>
<evidence type="ECO:0000313" key="4">
    <source>
        <dbReference type="EMBL" id="GAA4708892.1"/>
    </source>
</evidence>
<keyword evidence="1" id="KW-0378">Hydrolase</keyword>
<dbReference type="Pfam" id="PF04203">
    <property type="entry name" value="Sortase"/>
    <property type="match status" value="1"/>
</dbReference>
<keyword evidence="5" id="KW-1185">Reference proteome</keyword>
<keyword evidence="3" id="KW-0732">Signal</keyword>
<proteinExistence type="predicted"/>
<evidence type="ECO:0000256" key="2">
    <source>
        <dbReference type="SAM" id="MobiDB-lite"/>
    </source>
</evidence>